<dbReference type="AlphaFoldDB" id="A0A955IDN6"/>
<reference evidence="2" key="1">
    <citation type="submission" date="2020-04" db="EMBL/GenBank/DDBJ databases">
        <authorList>
            <person name="Zhang T."/>
        </authorList>
    </citation>
    <scope>NUCLEOTIDE SEQUENCE</scope>
    <source>
        <strain evidence="2">HKST-UBA15</strain>
    </source>
</reference>
<evidence type="ECO:0000256" key="1">
    <source>
        <dbReference type="SAM" id="Phobius"/>
    </source>
</evidence>
<comment type="caution">
    <text evidence="2">The sequence shown here is derived from an EMBL/GenBank/DDBJ whole genome shotgun (WGS) entry which is preliminary data.</text>
</comment>
<keyword evidence="1" id="KW-0812">Transmembrane</keyword>
<proteinExistence type="predicted"/>
<organism evidence="2 3">
    <name type="scientific">Candidatus Dojkabacteria bacterium</name>
    <dbReference type="NCBI Taxonomy" id="2099670"/>
    <lineage>
        <taxon>Bacteria</taxon>
        <taxon>Candidatus Dojkabacteria</taxon>
    </lineage>
</organism>
<evidence type="ECO:0000313" key="3">
    <source>
        <dbReference type="Proteomes" id="UP000745577"/>
    </source>
</evidence>
<keyword evidence="1" id="KW-0472">Membrane</keyword>
<reference evidence="2" key="2">
    <citation type="journal article" date="2021" name="Microbiome">
        <title>Successional dynamics and alternative stable states in a saline activated sludge microbial community over 9 years.</title>
        <authorList>
            <person name="Wang Y."/>
            <person name="Ye J."/>
            <person name="Ju F."/>
            <person name="Liu L."/>
            <person name="Boyd J.A."/>
            <person name="Deng Y."/>
            <person name="Parks D.H."/>
            <person name="Jiang X."/>
            <person name="Yin X."/>
            <person name="Woodcroft B.J."/>
            <person name="Tyson G.W."/>
            <person name="Hugenholtz P."/>
            <person name="Polz M.F."/>
            <person name="Zhang T."/>
        </authorList>
    </citation>
    <scope>NUCLEOTIDE SEQUENCE</scope>
    <source>
        <strain evidence="2">HKST-UBA15</strain>
    </source>
</reference>
<feature type="transmembrane region" description="Helical" evidence="1">
    <location>
        <begin position="12"/>
        <end position="37"/>
    </location>
</feature>
<gene>
    <name evidence="2" type="ORF">KC675_01015</name>
</gene>
<accession>A0A955IDN6</accession>
<name>A0A955IDN6_9BACT</name>
<evidence type="ECO:0000313" key="2">
    <source>
        <dbReference type="EMBL" id="MCA9379738.1"/>
    </source>
</evidence>
<protein>
    <submittedName>
        <fullName evidence="2">Uncharacterized protein</fullName>
    </submittedName>
</protein>
<dbReference type="EMBL" id="JAGQLL010000009">
    <property type="protein sequence ID" value="MCA9379738.1"/>
    <property type="molecule type" value="Genomic_DNA"/>
</dbReference>
<keyword evidence="1" id="KW-1133">Transmembrane helix</keyword>
<dbReference type="Proteomes" id="UP000745577">
    <property type="component" value="Unassembled WGS sequence"/>
</dbReference>
<sequence length="162" mass="18233">MHLKAMNIKGMTLIEVVLYLAIFAMFFIVMINFFFFVQDSNQLSGETLKIDRSTILITQHFEDSFKQSDSVGINTIPDIDNGTLELLGDVDVTYSILDSRLQFDNSESTKPITRSDIQVTKFLLEEILDNSDTVIGVKITVGIRSASDTTINSEFTNSYIID</sequence>